<dbReference type="SUPFAM" id="SSF63748">
    <property type="entry name" value="Tudor/PWWP/MBT"/>
    <property type="match status" value="1"/>
</dbReference>
<evidence type="ECO:0000256" key="1">
    <source>
        <dbReference type="SAM" id="MobiDB-lite"/>
    </source>
</evidence>
<dbReference type="Gene3D" id="2.30.30.140">
    <property type="match status" value="1"/>
</dbReference>
<sequence length="384" mass="41575">MAVVNVMKAFHTRGDRAEVAGVGLKLLGDDEALLSEFAEFVGSRTLDELRRAAAQAAAATTKRKKGAASSSSSTAAKKTKPETVETTWRVEGDDVLGHFFARDGSLARVDAWTRRQGRKHYRGTLLLGAQRGNLVEVSDTVLNELGHSAKVEDHLRAIPDFETLAGADAPLVRGAAEKLALAAKIEAQPGWSAMFEAVVWAQDKPTEPKWPAIVLDPIALDDPKLRRRAIKFLGAKHLVRFLGFPQSSSLGFVAPASLSPYADHDPEIDKAAKLARKPRARFEDAVNEAKVLTRKPAQNRAPPPLGAKIGVTYLGDDRVYACTVVRDPDTGELSVRSPDFGPDEPDTIPFDPNEDDWRPLEDPPPTAPAELASSSQARERESAA</sequence>
<feature type="region of interest" description="Disordered" evidence="1">
    <location>
        <begin position="60"/>
        <end position="85"/>
    </location>
</feature>
<dbReference type="InterPro" id="IPR000313">
    <property type="entry name" value="PWWP_dom"/>
</dbReference>
<evidence type="ECO:0000313" key="3">
    <source>
        <dbReference type="EMBL" id="KAJ8603851.1"/>
    </source>
</evidence>
<dbReference type="CDD" id="cd05162">
    <property type="entry name" value="PWWP"/>
    <property type="match status" value="1"/>
</dbReference>
<dbReference type="Pfam" id="PF00855">
    <property type="entry name" value="PWWP"/>
    <property type="match status" value="1"/>
</dbReference>
<name>A0AAD7XM78_9STRA</name>
<protein>
    <recommendedName>
        <fullName evidence="2">PWWP domain-containing protein</fullName>
    </recommendedName>
</protein>
<organism evidence="3 4">
    <name type="scientific">Chrysophaeum taylorii</name>
    <dbReference type="NCBI Taxonomy" id="2483200"/>
    <lineage>
        <taxon>Eukaryota</taxon>
        <taxon>Sar</taxon>
        <taxon>Stramenopiles</taxon>
        <taxon>Ochrophyta</taxon>
        <taxon>Pelagophyceae</taxon>
        <taxon>Pelagomonadales</taxon>
        <taxon>Pelagomonadaceae</taxon>
        <taxon>Chrysophaeum</taxon>
    </lineage>
</organism>
<gene>
    <name evidence="3" type="ORF">CTAYLR_000299</name>
</gene>
<feature type="region of interest" description="Disordered" evidence="1">
    <location>
        <begin position="331"/>
        <end position="384"/>
    </location>
</feature>
<keyword evidence="4" id="KW-1185">Reference proteome</keyword>
<feature type="domain" description="PWWP" evidence="2">
    <location>
        <begin position="198"/>
        <end position="290"/>
    </location>
</feature>
<evidence type="ECO:0000259" key="2">
    <source>
        <dbReference type="Pfam" id="PF00855"/>
    </source>
</evidence>
<accession>A0AAD7XM78</accession>
<reference evidence="3" key="1">
    <citation type="submission" date="2023-01" db="EMBL/GenBank/DDBJ databases">
        <title>Metagenome sequencing of chrysophaentin producing Chrysophaeum taylorii.</title>
        <authorList>
            <person name="Davison J."/>
            <person name="Bewley C."/>
        </authorList>
    </citation>
    <scope>NUCLEOTIDE SEQUENCE</scope>
    <source>
        <strain evidence="3">NIES-1699</strain>
    </source>
</reference>
<dbReference type="EMBL" id="JAQMWT010000344">
    <property type="protein sequence ID" value="KAJ8603851.1"/>
    <property type="molecule type" value="Genomic_DNA"/>
</dbReference>
<dbReference type="AlphaFoldDB" id="A0AAD7XM78"/>
<feature type="compositionally biased region" description="Low complexity" evidence="1">
    <location>
        <begin position="67"/>
        <end position="76"/>
    </location>
</feature>
<proteinExistence type="predicted"/>
<evidence type="ECO:0000313" key="4">
    <source>
        <dbReference type="Proteomes" id="UP001230188"/>
    </source>
</evidence>
<comment type="caution">
    <text evidence="3">The sequence shown here is derived from an EMBL/GenBank/DDBJ whole genome shotgun (WGS) entry which is preliminary data.</text>
</comment>
<dbReference type="Proteomes" id="UP001230188">
    <property type="component" value="Unassembled WGS sequence"/>
</dbReference>